<dbReference type="Gene3D" id="3.30.710.10">
    <property type="entry name" value="Potassium Channel Kv1.1, Chain A"/>
    <property type="match status" value="1"/>
</dbReference>
<gene>
    <name evidence="2" type="ORF">BGZ97_004021</name>
</gene>
<organism evidence="2 3">
    <name type="scientific">Linnemannia gamsii</name>
    <dbReference type="NCBI Taxonomy" id="64522"/>
    <lineage>
        <taxon>Eukaryota</taxon>
        <taxon>Fungi</taxon>
        <taxon>Fungi incertae sedis</taxon>
        <taxon>Mucoromycota</taxon>
        <taxon>Mortierellomycotina</taxon>
        <taxon>Mortierellomycetes</taxon>
        <taxon>Mortierellales</taxon>
        <taxon>Mortierellaceae</taxon>
        <taxon>Linnemannia</taxon>
    </lineage>
</organism>
<keyword evidence="3" id="KW-1185">Reference proteome</keyword>
<dbReference type="InterPro" id="IPR011333">
    <property type="entry name" value="SKP1/BTB/POZ_sf"/>
</dbReference>
<sequence length="319" mass="36419">MTLTIRHQNDGDDEEDEYAKEYYAAMIHTIHLFEIDLDCDRLYMSKAVDGHDLIRHGISFLVETDDVVKTELSTLGILLSPDPLGLLVPPDVIAQSAADHPFGRSMLIHFLLDTDSADIAYAPLSASVTSSSSSITSTPRLTHSILYSSRPQLHMIHAHSAIMHQFPSFHRLIRNFSRPNDNPKIYKLVDIDPQAMRLLINFLYLTQIEGPGYTGIVDWRPIFQLAHRFQIPHLVELSLSELCKGMRMRVETAAETLFGWAYQHPDYEDRLVRFIVKSLSDDFSPAVDECLEPYRGHQEFERVCRKVTTLKLATRRLKG</sequence>
<dbReference type="Proteomes" id="UP000823405">
    <property type="component" value="Unassembled WGS sequence"/>
</dbReference>
<proteinExistence type="predicted"/>
<comment type="caution">
    <text evidence="2">The sequence shown here is derived from an EMBL/GenBank/DDBJ whole genome shotgun (WGS) entry which is preliminary data.</text>
</comment>
<evidence type="ECO:0000313" key="2">
    <source>
        <dbReference type="EMBL" id="KAG0298560.1"/>
    </source>
</evidence>
<dbReference type="OrthoDB" id="2370392at2759"/>
<accession>A0A9P6QU98</accession>
<reference evidence="2" key="1">
    <citation type="journal article" date="2020" name="Fungal Divers.">
        <title>Resolving the Mortierellaceae phylogeny through synthesis of multi-gene phylogenetics and phylogenomics.</title>
        <authorList>
            <person name="Vandepol N."/>
            <person name="Liber J."/>
            <person name="Desiro A."/>
            <person name="Na H."/>
            <person name="Kennedy M."/>
            <person name="Barry K."/>
            <person name="Grigoriev I.V."/>
            <person name="Miller A.N."/>
            <person name="O'Donnell K."/>
            <person name="Stajich J.E."/>
            <person name="Bonito G."/>
        </authorList>
    </citation>
    <scope>NUCLEOTIDE SEQUENCE</scope>
    <source>
        <strain evidence="2">NVP60</strain>
    </source>
</reference>
<dbReference type="AlphaFoldDB" id="A0A9P6QU98"/>
<protein>
    <recommendedName>
        <fullName evidence="1">BTB domain-containing protein</fullName>
    </recommendedName>
</protein>
<dbReference type="SUPFAM" id="SSF54695">
    <property type="entry name" value="POZ domain"/>
    <property type="match status" value="1"/>
</dbReference>
<evidence type="ECO:0000313" key="3">
    <source>
        <dbReference type="Proteomes" id="UP000823405"/>
    </source>
</evidence>
<feature type="domain" description="BTB" evidence="1">
    <location>
        <begin position="154"/>
        <end position="243"/>
    </location>
</feature>
<dbReference type="Pfam" id="PF00651">
    <property type="entry name" value="BTB"/>
    <property type="match status" value="1"/>
</dbReference>
<dbReference type="InterPro" id="IPR000210">
    <property type="entry name" value="BTB/POZ_dom"/>
</dbReference>
<evidence type="ECO:0000259" key="1">
    <source>
        <dbReference type="Pfam" id="PF00651"/>
    </source>
</evidence>
<dbReference type="EMBL" id="JAAAIN010001986">
    <property type="protein sequence ID" value="KAG0298560.1"/>
    <property type="molecule type" value="Genomic_DNA"/>
</dbReference>
<name>A0A9P6QU98_9FUNG</name>